<protein>
    <submittedName>
        <fullName evidence="3">Aspartate/glutamate racemase family protein</fullName>
    </submittedName>
</protein>
<comment type="caution">
    <text evidence="3">The sequence shown here is derived from an EMBL/GenBank/DDBJ whole genome shotgun (WGS) entry which is preliminary data.</text>
</comment>
<evidence type="ECO:0000313" key="4">
    <source>
        <dbReference type="EMBL" id="TNC47261.1"/>
    </source>
</evidence>
<dbReference type="EMBL" id="VDFR01000047">
    <property type="protein sequence ID" value="TNC47261.1"/>
    <property type="molecule type" value="Genomic_DNA"/>
</dbReference>
<dbReference type="PANTHER" id="PTHR21198:SF7">
    <property type="entry name" value="ASPARTATE-GLUTAMATE RACEMASE FAMILY"/>
    <property type="match status" value="1"/>
</dbReference>
<reference evidence="3 5" key="1">
    <citation type="submission" date="2019-05" db="EMBL/GenBank/DDBJ databases">
        <title>Mumia sp. nov., isolated from the intestinal contents of plateau pika (Ochotona curzoniae) in the Qinghai-Tibet plateau of China.</title>
        <authorList>
            <person name="Tian Z."/>
        </authorList>
    </citation>
    <scope>NUCLEOTIDE SEQUENCE [LARGE SCALE GENOMIC DNA]</scope>
    <source>
        <strain evidence="5">527</strain>
        <strain evidence="3">Z527</strain>
    </source>
</reference>
<dbReference type="InterPro" id="IPR015942">
    <property type="entry name" value="Asp/Glu/hydantoin_racemase"/>
</dbReference>
<dbReference type="InterPro" id="IPR001920">
    <property type="entry name" value="Asp/Glu_race"/>
</dbReference>
<comment type="similarity">
    <text evidence="1">Belongs to the aspartate/glutamate racemases family.</text>
</comment>
<gene>
    <name evidence="4" type="ORF">FHE65_10260</name>
    <name evidence="3" type="ORF">FHE65_10490</name>
</gene>
<keyword evidence="2" id="KW-0413">Isomerase</keyword>
<dbReference type="SUPFAM" id="SSF53681">
    <property type="entry name" value="Aspartate/glutamate racemase"/>
    <property type="match status" value="2"/>
</dbReference>
<organism evidence="3 5">
    <name type="scientific">Mumia zhuanghuii</name>
    <dbReference type="NCBI Taxonomy" id="2585211"/>
    <lineage>
        <taxon>Bacteria</taxon>
        <taxon>Bacillati</taxon>
        <taxon>Actinomycetota</taxon>
        <taxon>Actinomycetes</taxon>
        <taxon>Propionibacteriales</taxon>
        <taxon>Nocardioidaceae</taxon>
        <taxon>Mumia</taxon>
    </lineage>
</organism>
<dbReference type="OrthoDB" id="9803739at2"/>
<evidence type="ECO:0000313" key="3">
    <source>
        <dbReference type="EMBL" id="TNC47045.1"/>
    </source>
</evidence>
<dbReference type="AlphaFoldDB" id="A0A5C4MRF7"/>
<sequence>METLGLIGGMSWHSTATYYRIINEAVASARGGHASARIALQSLDFAEIRACQLRGDWDAAAALLVEAGQRCVLGGATTVAICTNLMHKVAPQVEAGIDVPLAHIGDAVAGEATRNGWGTLGILGTRWVMEEDFYAERLARHGIEVVVPDAVEREEVDTIVFDELTRGIVRDASRSTYVDVIRRLADAGADAVVLACTEIGLLIGPSDSPLPLVDSAEVHARELGRVALGSFEGAQGNPTAGGGLFRV</sequence>
<dbReference type="GO" id="GO:0047661">
    <property type="term" value="F:amino-acid racemase activity"/>
    <property type="evidence" value="ECO:0007669"/>
    <property type="project" value="InterPro"/>
</dbReference>
<evidence type="ECO:0000256" key="1">
    <source>
        <dbReference type="ARBA" id="ARBA00007847"/>
    </source>
</evidence>
<name>A0A5C4MRF7_9ACTN</name>
<dbReference type="PANTHER" id="PTHR21198">
    <property type="entry name" value="GLUTAMATE RACEMASE"/>
    <property type="match status" value="1"/>
</dbReference>
<dbReference type="Proteomes" id="UP000306740">
    <property type="component" value="Unassembled WGS sequence"/>
</dbReference>
<dbReference type="EMBL" id="VDFR01000048">
    <property type="protein sequence ID" value="TNC47045.1"/>
    <property type="molecule type" value="Genomic_DNA"/>
</dbReference>
<evidence type="ECO:0000256" key="2">
    <source>
        <dbReference type="ARBA" id="ARBA00023235"/>
    </source>
</evidence>
<dbReference type="Pfam" id="PF01177">
    <property type="entry name" value="Asp_Glu_race"/>
    <property type="match status" value="1"/>
</dbReference>
<dbReference type="RefSeq" id="WP_139105795.1">
    <property type="nucleotide sequence ID" value="NZ_VDFR01000047.1"/>
</dbReference>
<proteinExistence type="inferred from homology"/>
<dbReference type="NCBIfam" id="TIGR00035">
    <property type="entry name" value="asp_race"/>
    <property type="match status" value="1"/>
</dbReference>
<accession>A0A5C4MRF7</accession>
<dbReference type="Gene3D" id="3.40.50.1860">
    <property type="match status" value="2"/>
</dbReference>
<evidence type="ECO:0000313" key="5">
    <source>
        <dbReference type="Proteomes" id="UP000306740"/>
    </source>
</evidence>
<dbReference type="InterPro" id="IPR004380">
    <property type="entry name" value="Asp_race"/>
</dbReference>